<feature type="transmembrane region" description="Helical" evidence="6">
    <location>
        <begin position="124"/>
        <end position="142"/>
    </location>
</feature>
<feature type="transmembrane region" description="Helical" evidence="6">
    <location>
        <begin position="187"/>
        <end position="209"/>
    </location>
</feature>
<accession>A0A249JWL0</accession>
<dbReference type="RefSeq" id="WP_095680226.1">
    <property type="nucleotide sequence ID" value="NZ_CP016768.2"/>
</dbReference>
<organism evidence="7 8">
    <name type="scientific">Candidatus Nanopelagicus limnae</name>
    <dbReference type="NCBI Taxonomy" id="1884634"/>
    <lineage>
        <taxon>Bacteria</taxon>
        <taxon>Bacillati</taxon>
        <taxon>Actinomycetota</taxon>
        <taxon>Actinomycetes</taxon>
        <taxon>Candidatus Nanopelagicales</taxon>
        <taxon>Candidatus Nanopelagicaceae</taxon>
        <taxon>Candidatus Nanopelagicus</taxon>
    </lineage>
</organism>
<protein>
    <submittedName>
        <fullName evidence="7">Hemolysin III</fullName>
    </submittedName>
</protein>
<dbReference type="AlphaFoldDB" id="A0A249JWL0"/>
<gene>
    <name evidence="7" type="ORF">B1s21122_00790</name>
</gene>
<evidence type="ECO:0000313" key="8">
    <source>
        <dbReference type="Proteomes" id="UP000217153"/>
    </source>
</evidence>
<dbReference type="Pfam" id="PF03006">
    <property type="entry name" value="HlyIII"/>
    <property type="match status" value="1"/>
</dbReference>
<feature type="transmembrane region" description="Helical" evidence="6">
    <location>
        <begin position="149"/>
        <end position="172"/>
    </location>
</feature>
<dbReference type="GO" id="GO:0046872">
    <property type="term" value="F:metal ion binding"/>
    <property type="evidence" value="ECO:0007669"/>
    <property type="project" value="UniProtKB-KW"/>
</dbReference>
<dbReference type="KEGG" id="abam:B1s21122_00790"/>
<dbReference type="EMBL" id="CP016768">
    <property type="protein sequence ID" value="ASY08903.2"/>
    <property type="molecule type" value="Genomic_DNA"/>
</dbReference>
<evidence type="ECO:0000256" key="5">
    <source>
        <dbReference type="PIRSR" id="PIRSR604254-1"/>
    </source>
</evidence>
<dbReference type="PANTHER" id="PTHR20855">
    <property type="entry name" value="ADIPOR/PROGESTIN RECEPTOR-RELATED"/>
    <property type="match status" value="1"/>
</dbReference>
<keyword evidence="8" id="KW-1185">Reference proteome</keyword>
<keyword evidence="3 6" id="KW-1133">Transmembrane helix</keyword>
<evidence type="ECO:0000256" key="3">
    <source>
        <dbReference type="ARBA" id="ARBA00022989"/>
    </source>
</evidence>
<evidence type="ECO:0000256" key="6">
    <source>
        <dbReference type="SAM" id="Phobius"/>
    </source>
</evidence>
<keyword evidence="5" id="KW-0479">Metal-binding</keyword>
<feature type="transmembrane region" description="Helical" evidence="6">
    <location>
        <begin position="75"/>
        <end position="92"/>
    </location>
</feature>
<feature type="binding site" evidence="5">
    <location>
        <position position="185"/>
    </location>
    <ligand>
        <name>Zn(2+)</name>
        <dbReference type="ChEBI" id="CHEBI:29105"/>
    </ligand>
</feature>
<dbReference type="OrthoDB" id="9813689at2"/>
<evidence type="ECO:0000313" key="7">
    <source>
        <dbReference type="EMBL" id="ASY08903.2"/>
    </source>
</evidence>
<sequence length="211" mass="23267">MKKPKLRGIVHLVMSPLSLVAGLTLITLADELRGRITLGIFTLTAVTLFTCSALYHRIAWNDKNKAIWRRIDHSNISILIAGTYTPFAVYLLEPNQTKILLIVAWGGALLSSLLRIFWLSAPRWLYVSGYIALGWAAVIYLPDFLQSGGVAIFVLILIGGVLYSAGGVIYALKKPNFSINWFGFHELFHAMTAAAFICHFIAGALTVFLKG</sequence>
<dbReference type="InterPro" id="IPR004254">
    <property type="entry name" value="AdipoR/HlyIII-related"/>
</dbReference>
<dbReference type="PANTHER" id="PTHR20855:SF3">
    <property type="entry name" value="LD03007P"/>
    <property type="match status" value="1"/>
</dbReference>
<dbReference type="GO" id="GO:0016020">
    <property type="term" value="C:membrane"/>
    <property type="evidence" value="ECO:0007669"/>
    <property type="project" value="UniProtKB-SubCell"/>
</dbReference>
<feature type="binding site" evidence="5">
    <location>
        <position position="56"/>
    </location>
    <ligand>
        <name>Zn(2+)</name>
        <dbReference type="ChEBI" id="CHEBI:29105"/>
    </ligand>
</feature>
<keyword evidence="4 6" id="KW-0472">Membrane</keyword>
<name>A0A249JWL0_9ACTN</name>
<reference evidence="8" key="1">
    <citation type="submission" date="2016-10" db="EMBL/GenBank/DDBJ databases">
        <title>High microdiversification within the ubiquitous acI lineage of Actinobacteria.</title>
        <authorList>
            <person name="Neuenschwander S.M."/>
            <person name="Salcher M."/>
            <person name="Ghai R."/>
            <person name="Pernthaler J."/>
        </authorList>
    </citation>
    <scope>NUCLEOTIDE SEQUENCE [LARGE SCALE GENOMIC DNA]</scope>
</reference>
<feature type="transmembrane region" description="Helical" evidence="6">
    <location>
        <begin position="6"/>
        <end position="29"/>
    </location>
</feature>
<evidence type="ECO:0000256" key="2">
    <source>
        <dbReference type="ARBA" id="ARBA00022692"/>
    </source>
</evidence>
<feature type="transmembrane region" description="Helical" evidence="6">
    <location>
        <begin position="99"/>
        <end position="118"/>
    </location>
</feature>
<feature type="binding site" evidence="5">
    <location>
        <position position="189"/>
    </location>
    <ligand>
        <name>Zn(2+)</name>
        <dbReference type="ChEBI" id="CHEBI:29105"/>
    </ligand>
</feature>
<dbReference type="Proteomes" id="UP000217153">
    <property type="component" value="Chromosome"/>
</dbReference>
<evidence type="ECO:0000256" key="1">
    <source>
        <dbReference type="ARBA" id="ARBA00004141"/>
    </source>
</evidence>
<evidence type="ECO:0000256" key="4">
    <source>
        <dbReference type="ARBA" id="ARBA00023136"/>
    </source>
</evidence>
<comment type="subcellular location">
    <subcellularLocation>
        <location evidence="1">Membrane</location>
        <topology evidence="1">Multi-pass membrane protein</topology>
    </subcellularLocation>
</comment>
<keyword evidence="2 6" id="KW-0812">Transmembrane</keyword>
<keyword evidence="5" id="KW-0862">Zinc</keyword>
<feature type="transmembrane region" description="Helical" evidence="6">
    <location>
        <begin position="36"/>
        <end position="55"/>
    </location>
</feature>
<proteinExistence type="predicted"/>